<dbReference type="Gene3D" id="1.20.1250.10">
    <property type="match status" value="1"/>
</dbReference>
<comment type="subcellular location">
    <subcellularLocation>
        <location evidence="1">Secreted</location>
    </subcellularLocation>
</comment>
<dbReference type="Proteomes" id="UP001591681">
    <property type="component" value="Unassembled WGS sequence"/>
</dbReference>
<evidence type="ECO:0000256" key="1">
    <source>
        <dbReference type="ARBA" id="ARBA00004613"/>
    </source>
</evidence>
<name>A0ABD1JN46_9TELE</name>
<dbReference type="PANTHER" id="PTHR11419:SF0">
    <property type="entry name" value="INTERFERON GAMMA"/>
    <property type="match status" value="1"/>
</dbReference>
<feature type="region of interest" description="Disordered" evidence="7">
    <location>
        <begin position="139"/>
        <end position="167"/>
    </location>
</feature>
<feature type="signal peptide" evidence="8">
    <location>
        <begin position="1"/>
        <end position="28"/>
    </location>
</feature>
<dbReference type="EMBL" id="JBHFQA010000014">
    <property type="protein sequence ID" value="KAL2088239.1"/>
    <property type="molecule type" value="Genomic_DNA"/>
</dbReference>
<dbReference type="Pfam" id="PF00714">
    <property type="entry name" value="IFN-gamma"/>
    <property type="match status" value="1"/>
</dbReference>
<evidence type="ECO:0000313" key="10">
    <source>
        <dbReference type="Proteomes" id="UP001591681"/>
    </source>
</evidence>
<feature type="chain" id="PRO_5044785421" description="Interferon gamma" evidence="8">
    <location>
        <begin position="29"/>
        <end position="167"/>
    </location>
</feature>
<keyword evidence="4" id="KW-0964">Secreted</keyword>
<reference evidence="9 10" key="1">
    <citation type="submission" date="2024-09" db="EMBL/GenBank/DDBJ databases">
        <title>A chromosome-level genome assembly of Gray's grenadier anchovy, Coilia grayii.</title>
        <authorList>
            <person name="Fu Z."/>
        </authorList>
    </citation>
    <scope>NUCLEOTIDE SEQUENCE [LARGE SCALE GENOMIC DNA]</scope>
    <source>
        <strain evidence="9">G4</strain>
        <tissue evidence="9">Muscle</tissue>
    </source>
</reference>
<evidence type="ECO:0000256" key="3">
    <source>
        <dbReference type="ARBA" id="ARBA00022514"/>
    </source>
</evidence>
<gene>
    <name evidence="9" type="ORF">ACEWY4_017067</name>
</gene>
<proteinExistence type="inferred from homology"/>
<evidence type="ECO:0000256" key="8">
    <source>
        <dbReference type="SAM" id="SignalP"/>
    </source>
</evidence>
<keyword evidence="10" id="KW-1185">Reference proteome</keyword>
<comment type="caution">
    <text evidence="9">The sequence shown here is derived from an EMBL/GenBank/DDBJ whole genome shotgun (WGS) entry which is preliminary data.</text>
</comment>
<dbReference type="AlphaFoldDB" id="A0ABD1JN46"/>
<evidence type="ECO:0000256" key="2">
    <source>
        <dbReference type="ARBA" id="ARBA00007566"/>
    </source>
</evidence>
<dbReference type="InterPro" id="IPR002069">
    <property type="entry name" value="Interferon_gamma"/>
</dbReference>
<sequence length="167" mass="19682">MATAWHHHLNRLVIWTVVCMMAQQQVMAEKNFFPKVMEKSLKDLNTYLESGDLILASETLKVYIKLLTTMHRETQDRTVRANLDNLRVKIEELRKEYFSDYKKLLNRLKDLENIDVNDVLVQRKAIFELKSMYNHAANIGEGSKKPCPPACSLRRRRQARQLRKLKP</sequence>
<dbReference type="SUPFAM" id="SSF47266">
    <property type="entry name" value="4-helical cytokines"/>
    <property type="match status" value="1"/>
</dbReference>
<evidence type="ECO:0008006" key="11">
    <source>
        <dbReference type="Google" id="ProtNLM"/>
    </source>
</evidence>
<evidence type="ECO:0000256" key="7">
    <source>
        <dbReference type="SAM" id="MobiDB-lite"/>
    </source>
</evidence>
<feature type="coiled-coil region" evidence="6">
    <location>
        <begin position="76"/>
        <end position="114"/>
    </location>
</feature>
<evidence type="ECO:0000256" key="6">
    <source>
        <dbReference type="SAM" id="Coils"/>
    </source>
</evidence>
<comment type="similarity">
    <text evidence="2">Belongs to the type II (or gamma) interferon family.</text>
</comment>
<dbReference type="GO" id="GO:0005615">
    <property type="term" value="C:extracellular space"/>
    <property type="evidence" value="ECO:0007669"/>
    <property type="project" value="UniProtKB-KW"/>
</dbReference>
<evidence type="ECO:0000256" key="5">
    <source>
        <dbReference type="ARBA" id="ARBA00023180"/>
    </source>
</evidence>
<protein>
    <recommendedName>
        <fullName evidence="11">Interferon gamma</fullName>
    </recommendedName>
</protein>
<feature type="compositionally biased region" description="Basic residues" evidence="7">
    <location>
        <begin position="153"/>
        <end position="167"/>
    </location>
</feature>
<accession>A0ABD1JN46</accession>
<dbReference type="PANTHER" id="PTHR11419">
    <property type="entry name" value="INTERFERON GAMMA"/>
    <property type="match status" value="1"/>
</dbReference>
<evidence type="ECO:0000256" key="4">
    <source>
        <dbReference type="ARBA" id="ARBA00022525"/>
    </source>
</evidence>
<keyword evidence="5" id="KW-0325">Glycoprotein</keyword>
<dbReference type="InterPro" id="IPR009079">
    <property type="entry name" value="4_helix_cytokine-like_core"/>
</dbReference>
<keyword evidence="8" id="KW-0732">Signal</keyword>
<dbReference type="GO" id="GO:0005125">
    <property type="term" value="F:cytokine activity"/>
    <property type="evidence" value="ECO:0007669"/>
    <property type="project" value="UniProtKB-KW"/>
</dbReference>
<keyword evidence="3" id="KW-0202">Cytokine</keyword>
<evidence type="ECO:0000313" key="9">
    <source>
        <dbReference type="EMBL" id="KAL2088239.1"/>
    </source>
</evidence>
<organism evidence="9 10">
    <name type="scientific">Coilia grayii</name>
    <name type="common">Gray's grenadier anchovy</name>
    <dbReference type="NCBI Taxonomy" id="363190"/>
    <lineage>
        <taxon>Eukaryota</taxon>
        <taxon>Metazoa</taxon>
        <taxon>Chordata</taxon>
        <taxon>Craniata</taxon>
        <taxon>Vertebrata</taxon>
        <taxon>Euteleostomi</taxon>
        <taxon>Actinopterygii</taxon>
        <taxon>Neopterygii</taxon>
        <taxon>Teleostei</taxon>
        <taxon>Clupei</taxon>
        <taxon>Clupeiformes</taxon>
        <taxon>Clupeoidei</taxon>
        <taxon>Engraulidae</taxon>
        <taxon>Coilinae</taxon>
        <taxon>Coilia</taxon>
    </lineage>
</organism>
<keyword evidence="6" id="KW-0175">Coiled coil</keyword>